<feature type="compositionally biased region" description="Basic residues" evidence="1">
    <location>
        <begin position="396"/>
        <end position="411"/>
    </location>
</feature>
<protein>
    <submittedName>
        <fullName evidence="2">Uncharacterized protein</fullName>
    </submittedName>
</protein>
<dbReference type="EMBL" id="JAZGSY010000332">
    <property type="protein sequence ID" value="KAL1837074.1"/>
    <property type="molecule type" value="Genomic_DNA"/>
</dbReference>
<dbReference type="Proteomes" id="UP001583172">
    <property type="component" value="Unassembled WGS sequence"/>
</dbReference>
<feature type="compositionally biased region" description="Polar residues" evidence="1">
    <location>
        <begin position="152"/>
        <end position="166"/>
    </location>
</feature>
<feature type="region of interest" description="Disordered" evidence="1">
    <location>
        <begin position="303"/>
        <end position="344"/>
    </location>
</feature>
<feature type="compositionally biased region" description="Basic and acidic residues" evidence="1">
    <location>
        <begin position="425"/>
        <end position="435"/>
    </location>
</feature>
<name>A0ABR3V5P1_HUMIN</name>
<feature type="compositionally biased region" description="Polar residues" evidence="1">
    <location>
        <begin position="93"/>
        <end position="106"/>
    </location>
</feature>
<feature type="region of interest" description="Disordered" evidence="1">
    <location>
        <begin position="145"/>
        <end position="174"/>
    </location>
</feature>
<feature type="region of interest" description="Disordered" evidence="1">
    <location>
        <begin position="386"/>
        <end position="466"/>
    </location>
</feature>
<proteinExistence type="predicted"/>
<feature type="compositionally biased region" description="Low complexity" evidence="1">
    <location>
        <begin position="310"/>
        <end position="339"/>
    </location>
</feature>
<feature type="region of interest" description="Disordered" evidence="1">
    <location>
        <begin position="260"/>
        <end position="289"/>
    </location>
</feature>
<keyword evidence="3" id="KW-1185">Reference proteome</keyword>
<feature type="compositionally biased region" description="Low complexity" evidence="1">
    <location>
        <begin position="262"/>
        <end position="272"/>
    </location>
</feature>
<evidence type="ECO:0000256" key="1">
    <source>
        <dbReference type="SAM" id="MobiDB-lite"/>
    </source>
</evidence>
<organism evidence="2 3">
    <name type="scientific">Humicola insolens</name>
    <name type="common">Soft-rot fungus</name>
    <dbReference type="NCBI Taxonomy" id="85995"/>
    <lineage>
        <taxon>Eukaryota</taxon>
        <taxon>Fungi</taxon>
        <taxon>Dikarya</taxon>
        <taxon>Ascomycota</taxon>
        <taxon>Pezizomycotina</taxon>
        <taxon>Sordariomycetes</taxon>
        <taxon>Sordariomycetidae</taxon>
        <taxon>Sordariales</taxon>
        <taxon>Chaetomiaceae</taxon>
        <taxon>Mycothermus</taxon>
    </lineage>
</organism>
<accession>A0ABR3V5P1</accession>
<reference evidence="2 3" key="1">
    <citation type="journal article" date="2024" name="Commun. Biol.">
        <title>Comparative genomic analysis of thermophilic fungi reveals convergent evolutionary adaptations and gene losses.</title>
        <authorList>
            <person name="Steindorff A.S."/>
            <person name="Aguilar-Pontes M.V."/>
            <person name="Robinson A.J."/>
            <person name="Andreopoulos B."/>
            <person name="LaButti K."/>
            <person name="Kuo A."/>
            <person name="Mondo S."/>
            <person name="Riley R."/>
            <person name="Otillar R."/>
            <person name="Haridas S."/>
            <person name="Lipzen A."/>
            <person name="Grimwood J."/>
            <person name="Schmutz J."/>
            <person name="Clum A."/>
            <person name="Reid I.D."/>
            <person name="Moisan M.C."/>
            <person name="Butler G."/>
            <person name="Nguyen T.T.M."/>
            <person name="Dewar K."/>
            <person name="Conant G."/>
            <person name="Drula E."/>
            <person name="Henrissat B."/>
            <person name="Hansel C."/>
            <person name="Singer S."/>
            <person name="Hutchinson M.I."/>
            <person name="de Vries R.P."/>
            <person name="Natvig D.O."/>
            <person name="Powell A.J."/>
            <person name="Tsang A."/>
            <person name="Grigoriev I.V."/>
        </authorList>
    </citation>
    <scope>NUCLEOTIDE SEQUENCE [LARGE SCALE GENOMIC DNA]</scope>
    <source>
        <strain evidence="2 3">CBS 620.91</strain>
    </source>
</reference>
<sequence length="466" mass="50145">MNSRRVEGEAAPGSGPPPSTQSSASAQIRGTALAGSPAIKQEPSDQPNLSALPLRRPPAAQHYQQVPVFGREVNPHPTATDRPLNPSRGLQRLLQSGPQPEANTPQDRFLRAIIPTAPRNSRVKRETSPPPVAAPALAHAAPLAHLPPQPRDQAQASRPDQSTNVRPNRRAGPVERLSYACQMRGFNPRWLARHPQGGRNGLYRFAVDLQGFIIHSDGKLYRSPLVAKEAVAQKALAHIEGSANMQLALNNARPDLVRRRTAAPQGSNNSAAPSPPSAAAPQVPTRPRNSRIVPAEGAAIAATHPDLPIRAAAGPTRGPTAPGHSRTGPTPSATTATTQPEPPNREAAALLDQIRRVINVSPPPEARANVEIARVFLQGLAMGAGIASSTSSSSANHRRSRSPSSRRSHYHTRPDELGSEDGELVEQRRYRERTPPRASLRSRGRYWPPRRSNDSYRPLSFEDGGN</sequence>
<comment type="caution">
    <text evidence="2">The sequence shown here is derived from an EMBL/GenBank/DDBJ whole genome shotgun (WGS) entry which is preliminary data.</text>
</comment>
<evidence type="ECO:0000313" key="3">
    <source>
        <dbReference type="Proteomes" id="UP001583172"/>
    </source>
</evidence>
<gene>
    <name evidence="2" type="ORF">VTJ49DRAFT_4302</name>
</gene>
<feature type="region of interest" description="Disordered" evidence="1">
    <location>
        <begin position="1"/>
        <end position="133"/>
    </location>
</feature>
<evidence type="ECO:0000313" key="2">
    <source>
        <dbReference type="EMBL" id="KAL1837074.1"/>
    </source>
</evidence>